<proteinExistence type="predicted"/>
<dbReference type="Pfam" id="PF00132">
    <property type="entry name" value="Hexapep"/>
    <property type="match status" value="1"/>
</dbReference>
<name>A0ABX0IID2_9FLAO</name>
<keyword evidence="5" id="KW-1185">Reference proteome</keyword>
<dbReference type="EMBL" id="JAAJBV010000007">
    <property type="protein sequence ID" value="NHM05041.1"/>
    <property type="molecule type" value="Genomic_DNA"/>
</dbReference>
<dbReference type="PANTHER" id="PTHR23416">
    <property type="entry name" value="SIALIC ACID SYNTHASE-RELATED"/>
    <property type="match status" value="1"/>
</dbReference>
<evidence type="ECO:0000256" key="3">
    <source>
        <dbReference type="ARBA" id="ARBA00023315"/>
    </source>
</evidence>
<sequence length="195" mass="21900">MGIKSKIKYWLSVKLKRVLDYEKLPVLIQSNTSVEVGRDSFHNGKFEIRGIGKILIGSFCAFGRDIKLITSNHDYNFAALQYGFYKKYFAQKPNLANGISAAYAIEIGSDVWIGDNVSILPNVKIGHGAIIGTGSVVTKDVAPYTIVGGVPAKFIKDRFTEASKNMLLASEWWNWDDEKIKSNKDFFFKNYNANE</sequence>
<accession>A0ABX0IID2</accession>
<evidence type="ECO:0000256" key="1">
    <source>
        <dbReference type="ARBA" id="ARBA00022679"/>
    </source>
</evidence>
<dbReference type="PROSITE" id="PS00101">
    <property type="entry name" value="HEXAPEP_TRANSFERASES"/>
    <property type="match status" value="1"/>
</dbReference>
<organism evidence="4 5">
    <name type="scientific">Flavobacterium celericrescens</name>
    <dbReference type="NCBI Taxonomy" id="2709780"/>
    <lineage>
        <taxon>Bacteria</taxon>
        <taxon>Pseudomonadati</taxon>
        <taxon>Bacteroidota</taxon>
        <taxon>Flavobacteriia</taxon>
        <taxon>Flavobacteriales</taxon>
        <taxon>Flavobacteriaceae</taxon>
        <taxon>Flavobacterium</taxon>
    </lineage>
</organism>
<dbReference type="InterPro" id="IPR011004">
    <property type="entry name" value="Trimer_LpxA-like_sf"/>
</dbReference>
<evidence type="ECO:0000256" key="2">
    <source>
        <dbReference type="ARBA" id="ARBA00022737"/>
    </source>
</evidence>
<keyword evidence="3" id="KW-0012">Acyltransferase</keyword>
<dbReference type="SUPFAM" id="SSF51161">
    <property type="entry name" value="Trimeric LpxA-like enzymes"/>
    <property type="match status" value="1"/>
</dbReference>
<evidence type="ECO:0000313" key="4">
    <source>
        <dbReference type="EMBL" id="NHM05041.1"/>
    </source>
</evidence>
<reference evidence="4 5" key="1">
    <citation type="submission" date="2020-02" db="EMBL/GenBank/DDBJ databases">
        <authorList>
            <person name="Chen W.-M."/>
        </authorList>
    </citation>
    <scope>NUCLEOTIDE SEQUENCE [LARGE SCALE GENOMIC DNA]</scope>
    <source>
        <strain evidence="4 5">TWA-26</strain>
    </source>
</reference>
<dbReference type="InterPro" id="IPR018357">
    <property type="entry name" value="Hexapep_transf_CS"/>
</dbReference>
<gene>
    <name evidence="4" type="ORF">G4L40_10030</name>
</gene>
<keyword evidence="2" id="KW-0677">Repeat</keyword>
<protein>
    <submittedName>
        <fullName evidence="4">CatB-related O-acetyltransferase</fullName>
    </submittedName>
</protein>
<dbReference type="Gene3D" id="2.160.10.10">
    <property type="entry name" value="Hexapeptide repeat proteins"/>
    <property type="match status" value="1"/>
</dbReference>
<dbReference type="InterPro" id="IPR001451">
    <property type="entry name" value="Hexapep"/>
</dbReference>
<dbReference type="InterPro" id="IPR051159">
    <property type="entry name" value="Hexapeptide_acetyltransf"/>
</dbReference>
<dbReference type="CDD" id="cd03349">
    <property type="entry name" value="LbH_XAT"/>
    <property type="match status" value="1"/>
</dbReference>
<evidence type="ECO:0000313" key="5">
    <source>
        <dbReference type="Proteomes" id="UP000761423"/>
    </source>
</evidence>
<comment type="caution">
    <text evidence="4">The sequence shown here is derived from an EMBL/GenBank/DDBJ whole genome shotgun (WGS) entry which is preliminary data.</text>
</comment>
<dbReference type="PANTHER" id="PTHR23416:SF78">
    <property type="entry name" value="LIPOPOLYSACCHARIDE BIOSYNTHESIS O-ACETYL TRANSFERASE WBBJ-RELATED"/>
    <property type="match status" value="1"/>
</dbReference>
<keyword evidence="1" id="KW-0808">Transferase</keyword>
<dbReference type="Proteomes" id="UP000761423">
    <property type="component" value="Unassembled WGS sequence"/>
</dbReference>